<name>A0A2M7JCC5_9BACT</name>
<dbReference type="Gene3D" id="2.60.40.1080">
    <property type="match status" value="1"/>
</dbReference>
<protein>
    <recommendedName>
        <fullName evidence="3">Bacterial Ig-like domain-containing protein</fullName>
    </recommendedName>
</protein>
<evidence type="ECO:0000313" key="1">
    <source>
        <dbReference type="EMBL" id="PIX17082.1"/>
    </source>
</evidence>
<evidence type="ECO:0008006" key="3">
    <source>
        <dbReference type="Google" id="ProtNLM"/>
    </source>
</evidence>
<dbReference type="AlphaFoldDB" id="A0A2M7JCC5"/>
<reference evidence="2" key="1">
    <citation type="submission" date="2017-09" db="EMBL/GenBank/DDBJ databases">
        <title>Depth-based differentiation of microbial function through sediment-hosted aquifers and enrichment of novel symbionts in the deep terrestrial subsurface.</title>
        <authorList>
            <person name="Probst A.J."/>
            <person name="Ladd B."/>
            <person name="Jarett J.K."/>
            <person name="Geller-Mcgrath D.E."/>
            <person name="Sieber C.M.K."/>
            <person name="Emerson J.B."/>
            <person name="Anantharaman K."/>
            <person name="Thomas B.C."/>
            <person name="Malmstrom R."/>
            <person name="Stieglmeier M."/>
            <person name="Klingl A."/>
            <person name="Woyke T."/>
            <person name="Ryan C.M."/>
            <person name="Banfield J.F."/>
        </authorList>
    </citation>
    <scope>NUCLEOTIDE SEQUENCE [LARGE SCALE GENOMIC DNA]</scope>
</reference>
<dbReference type="EMBL" id="PFIC01000142">
    <property type="protein sequence ID" value="PIX17082.1"/>
    <property type="molecule type" value="Genomic_DNA"/>
</dbReference>
<evidence type="ECO:0000313" key="2">
    <source>
        <dbReference type="Proteomes" id="UP000229297"/>
    </source>
</evidence>
<sequence length="197" mass="20583">MDYYATATDIYGNNWDITTVATITTTGGGSFISQHKFVGTATGTYIIQVAYEDQIATTTVVINYATPTALSISPSGVVIIAGDSVDYHATATDQYGNNWAVTDAAMFTTTGGGSFISQHRFVGTVTGTHTIWAIYGGQTATTTVTINHATPIALSIIPLDAVIIAGEKIDYHATATDIYGNKWDATDAASFTTTGGG</sequence>
<proteinExistence type="predicted"/>
<accession>A0A2M7JCC5</accession>
<comment type="caution">
    <text evidence="1">The sequence shown here is derived from an EMBL/GenBank/DDBJ whole genome shotgun (WGS) entry which is preliminary data.</text>
</comment>
<gene>
    <name evidence="1" type="ORF">COZ71_05180</name>
</gene>
<organism evidence="1 2">
    <name type="scientific">Candidatus Desantisbacteria bacterium CG_4_8_14_3_um_filter_40_12</name>
    <dbReference type="NCBI Taxonomy" id="1974545"/>
    <lineage>
        <taxon>Bacteria</taxon>
        <taxon>Candidatus Desantisiibacteriota</taxon>
    </lineage>
</organism>
<dbReference type="Proteomes" id="UP000229297">
    <property type="component" value="Unassembled WGS sequence"/>
</dbReference>